<comment type="caution">
    <text evidence="2">The sequence shown here is derived from an EMBL/GenBank/DDBJ whole genome shotgun (WGS) entry which is preliminary data.</text>
</comment>
<protein>
    <recommendedName>
        <fullName evidence="4">Transmembrane protein</fullName>
    </recommendedName>
</protein>
<sequence length="92" mass="10717">MHPFRPKVCMPRQHVTLVLVHLPPRALLLNEFLFHFLFFLAVPWFFFLLHSLFASKTGRGFSVISRSGNSFSFELSSLRKRISLYVSKASFN</sequence>
<evidence type="ECO:0000313" key="3">
    <source>
        <dbReference type="Proteomes" id="UP001341840"/>
    </source>
</evidence>
<feature type="transmembrane region" description="Helical" evidence="1">
    <location>
        <begin position="32"/>
        <end position="53"/>
    </location>
</feature>
<keyword evidence="1" id="KW-1133">Transmembrane helix</keyword>
<evidence type="ECO:0000256" key="1">
    <source>
        <dbReference type="SAM" id="Phobius"/>
    </source>
</evidence>
<evidence type="ECO:0000313" key="2">
    <source>
        <dbReference type="EMBL" id="MED6208673.1"/>
    </source>
</evidence>
<name>A0ABU6YJ41_9FABA</name>
<reference evidence="2 3" key="1">
    <citation type="journal article" date="2023" name="Plants (Basel)">
        <title>Bridging the Gap: Combining Genomics and Transcriptomics Approaches to Understand Stylosanthes scabra, an Orphan Legume from the Brazilian Caatinga.</title>
        <authorList>
            <person name="Ferreira-Neto J.R.C."/>
            <person name="da Silva M.D."/>
            <person name="Binneck E."/>
            <person name="de Melo N.F."/>
            <person name="da Silva R.H."/>
            <person name="de Melo A.L.T.M."/>
            <person name="Pandolfi V."/>
            <person name="Bustamante F.O."/>
            <person name="Brasileiro-Vidal A.C."/>
            <person name="Benko-Iseppon A.M."/>
        </authorList>
    </citation>
    <scope>NUCLEOTIDE SEQUENCE [LARGE SCALE GENOMIC DNA]</scope>
    <source>
        <tissue evidence="2">Leaves</tissue>
    </source>
</reference>
<keyword evidence="3" id="KW-1185">Reference proteome</keyword>
<gene>
    <name evidence="2" type="ORF">PIB30_047524</name>
</gene>
<proteinExistence type="predicted"/>
<keyword evidence="1" id="KW-0812">Transmembrane</keyword>
<dbReference type="Proteomes" id="UP001341840">
    <property type="component" value="Unassembled WGS sequence"/>
</dbReference>
<evidence type="ECO:0008006" key="4">
    <source>
        <dbReference type="Google" id="ProtNLM"/>
    </source>
</evidence>
<dbReference type="EMBL" id="JASCZI010241960">
    <property type="protein sequence ID" value="MED6208673.1"/>
    <property type="molecule type" value="Genomic_DNA"/>
</dbReference>
<keyword evidence="1" id="KW-0472">Membrane</keyword>
<organism evidence="2 3">
    <name type="scientific">Stylosanthes scabra</name>
    <dbReference type="NCBI Taxonomy" id="79078"/>
    <lineage>
        <taxon>Eukaryota</taxon>
        <taxon>Viridiplantae</taxon>
        <taxon>Streptophyta</taxon>
        <taxon>Embryophyta</taxon>
        <taxon>Tracheophyta</taxon>
        <taxon>Spermatophyta</taxon>
        <taxon>Magnoliopsida</taxon>
        <taxon>eudicotyledons</taxon>
        <taxon>Gunneridae</taxon>
        <taxon>Pentapetalae</taxon>
        <taxon>rosids</taxon>
        <taxon>fabids</taxon>
        <taxon>Fabales</taxon>
        <taxon>Fabaceae</taxon>
        <taxon>Papilionoideae</taxon>
        <taxon>50 kb inversion clade</taxon>
        <taxon>dalbergioids sensu lato</taxon>
        <taxon>Dalbergieae</taxon>
        <taxon>Pterocarpus clade</taxon>
        <taxon>Stylosanthes</taxon>
    </lineage>
</organism>
<accession>A0ABU6YJ41</accession>